<feature type="region of interest" description="Disordered" evidence="1">
    <location>
        <begin position="1"/>
        <end position="28"/>
    </location>
</feature>
<dbReference type="EMBL" id="CAXAMM010039057">
    <property type="protein sequence ID" value="CAK9083401.1"/>
    <property type="molecule type" value="Genomic_DNA"/>
</dbReference>
<reference evidence="2 3" key="1">
    <citation type="submission" date="2024-02" db="EMBL/GenBank/DDBJ databases">
        <authorList>
            <person name="Chen Y."/>
            <person name="Shah S."/>
            <person name="Dougan E. K."/>
            <person name="Thang M."/>
            <person name="Chan C."/>
        </authorList>
    </citation>
    <scope>NUCLEOTIDE SEQUENCE [LARGE SCALE GENOMIC DNA]</scope>
</reference>
<proteinExistence type="predicted"/>
<comment type="caution">
    <text evidence="2">The sequence shown here is derived from an EMBL/GenBank/DDBJ whole genome shotgun (WGS) entry which is preliminary data.</text>
</comment>
<organism evidence="2 3">
    <name type="scientific">Durusdinium trenchii</name>
    <dbReference type="NCBI Taxonomy" id="1381693"/>
    <lineage>
        <taxon>Eukaryota</taxon>
        <taxon>Sar</taxon>
        <taxon>Alveolata</taxon>
        <taxon>Dinophyceae</taxon>
        <taxon>Suessiales</taxon>
        <taxon>Symbiodiniaceae</taxon>
        <taxon>Durusdinium</taxon>
    </lineage>
</organism>
<feature type="non-terminal residue" evidence="2">
    <location>
        <position position="1"/>
    </location>
</feature>
<gene>
    <name evidence="2" type="ORF">SCF082_LOCUS39591</name>
</gene>
<keyword evidence="3" id="KW-1185">Reference proteome</keyword>
<accession>A0ABP0Q579</accession>
<name>A0ABP0Q579_9DINO</name>
<dbReference type="Proteomes" id="UP001642464">
    <property type="component" value="Unassembled WGS sequence"/>
</dbReference>
<feature type="compositionally biased region" description="Polar residues" evidence="1">
    <location>
        <begin position="14"/>
        <end position="24"/>
    </location>
</feature>
<evidence type="ECO:0000313" key="3">
    <source>
        <dbReference type="Proteomes" id="UP001642464"/>
    </source>
</evidence>
<sequence length="57" mass="6092">GAAKRQPALGEGTGTRTGNAQNSGPDAWLKNVKDPVVAAAKLRKQTMRMWSTLVDKL</sequence>
<evidence type="ECO:0000313" key="2">
    <source>
        <dbReference type="EMBL" id="CAK9083401.1"/>
    </source>
</evidence>
<protein>
    <submittedName>
        <fullName evidence="2">Uncharacterized protein</fullName>
    </submittedName>
</protein>
<feature type="non-terminal residue" evidence="2">
    <location>
        <position position="57"/>
    </location>
</feature>
<evidence type="ECO:0000256" key="1">
    <source>
        <dbReference type="SAM" id="MobiDB-lite"/>
    </source>
</evidence>